<evidence type="ECO:0000313" key="9">
    <source>
        <dbReference type="Proteomes" id="UP000031637"/>
    </source>
</evidence>
<dbReference type="RefSeq" id="WP_197539644.1">
    <property type="nucleotide sequence ID" value="NZ_AP012547.1"/>
</dbReference>
<evidence type="ECO:0000259" key="7">
    <source>
        <dbReference type="PROSITE" id="PS50949"/>
    </source>
</evidence>
<dbReference type="Pfam" id="PF07729">
    <property type="entry name" value="FCD"/>
    <property type="match status" value="1"/>
</dbReference>
<dbReference type="InterPro" id="IPR000524">
    <property type="entry name" value="Tscrpt_reg_HTH_GntR"/>
</dbReference>
<evidence type="ECO:0000256" key="4">
    <source>
        <dbReference type="ARBA" id="ARBA00023163"/>
    </source>
</evidence>
<dbReference type="SUPFAM" id="SSF46785">
    <property type="entry name" value="Winged helix' DNA-binding domain"/>
    <property type="match status" value="1"/>
</dbReference>
<dbReference type="Gene3D" id="1.20.120.530">
    <property type="entry name" value="GntR ligand-binding domain-like"/>
    <property type="match status" value="1"/>
</dbReference>
<dbReference type="GO" id="GO:0003700">
    <property type="term" value="F:DNA-binding transcription factor activity"/>
    <property type="evidence" value="ECO:0007669"/>
    <property type="project" value="InterPro"/>
</dbReference>
<dbReference type="HOGENOM" id="CLU_017584_9_5_4"/>
<proteinExistence type="predicted"/>
<name>W0SC62_9PROT</name>
<sequence length="239" mass="26543">MTAPRLADVVAREIEQRMLEGGLKAGDRLPSERDLSLELGVSRASLREAIHKLAARGLLESRHGGGTFVTDRLDASFGNLWEEILRDHPAVHEDMLEFRHMLEGRAAESAAHRATAADRERVRQNLAMLEAAFAGDDLDAQVDTDLAFHQAIAEASHNVIIGHLTASLLRLMRDNLRRNLSELMQIPAAKEQLLDQHRAVWRAIEHGDAGQAMEAAADHIGYVRQNLSRLLRSAARHKS</sequence>
<keyword evidence="2" id="KW-0805">Transcription regulation</keyword>
<keyword evidence="9" id="KW-1185">Reference proteome</keyword>
<keyword evidence="4" id="KW-0804">Transcription</keyword>
<dbReference type="SUPFAM" id="SSF48008">
    <property type="entry name" value="GntR ligand-binding domain-like"/>
    <property type="match status" value="1"/>
</dbReference>
<dbReference type="PANTHER" id="PTHR43537:SF34">
    <property type="entry name" value="PYRUVATE DEHYDROGENASE COMPLEX REPRESSOR"/>
    <property type="match status" value="1"/>
</dbReference>
<dbReference type="InterPro" id="IPR008920">
    <property type="entry name" value="TF_FadR/GntR_C"/>
</dbReference>
<dbReference type="InterPro" id="IPR011711">
    <property type="entry name" value="GntR_C"/>
</dbReference>
<dbReference type="AlphaFoldDB" id="W0SC62"/>
<evidence type="ECO:0000256" key="2">
    <source>
        <dbReference type="ARBA" id="ARBA00023015"/>
    </source>
</evidence>
<evidence type="ECO:0000256" key="1">
    <source>
        <dbReference type="ARBA" id="ARBA00022491"/>
    </source>
</evidence>
<reference evidence="8 9" key="1">
    <citation type="journal article" date="2014" name="Syst. Appl. Microbiol.">
        <title>Complete genomes of freshwater sulfur oxidizers Sulfuricella denitrificans skB26 and Sulfuritalea hydrogenivorans sk43H: genetic insights into the sulfur oxidation pathway of betaproteobacteria.</title>
        <authorList>
            <person name="Watanabe T."/>
            <person name="Kojima H."/>
            <person name="Fukui M."/>
        </authorList>
    </citation>
    <scope>NUCLEOTIDE SEQUENCE [LARGE SCALE GENOMIC DNA]</scope>
    <source>
        <strain evidence="8">DSM22779</strain>
    </source>
</reference>
<dbReference type="PRINTS" id="PR00035">
    <property type="entry name" value="HTHGNTR"/>
</dbReference>
<dbReference type="GO" id="GO:0003677">
    <property type="term" value="F:DNA binding"/>
    <property type="evidence" value="ECO:0007669"/>
    <property type="project" value="UniProtKB-KW"/>
</dbReference>
<dbReference type="SMART" id="SM00895">
    <property type="entry name" value="FCD"/>
    <property type="match status" value="1"/>
</dbReference>
<dbReference type="PANTHER" id="PTHR43537">
    <property type="entry name" value="TRANSCRIPTIONAL REGULATOR, GNTR FAMILY"/>
    <property type="match status" value="1"/>
</dbReference>
<keyword evidence="3" id="KW-0238">DNA-binding</keyword>
<evidence type="ECO:0000256" key="5">
    <source>
        <dbReference type="ARBA" id="ARBA00037357"/>
    </source>
</evidence>
<protein>
    <recommendedName>
        <fullName evidence="6">Pyruvate dehydrogenase complex repressor</fullName>
    </recommendedName>
</protein>
<dbReference type="InterPro" id="IPR036388">
    <property type="entry name" value="WH-like_DNA-bd_sf"/>
</dbReference>
<evidence type="ECO:0000313" key="8">
    <source>
        <dbReference type="EMBL" id="BAO28512.1"/>
    </source>
</evidence>
<dbReference type="InterPro" id="IPR036390">
    <property type="entry name" value="WH_DNA-bd_sf"/>
</dbReference>
<evidence type="ECO:0000256" key="3">
    <source>
        <dbReference type="ARBA" id="ARBA00023125"/>
    </source>
</evidence>
<comment type="function">
    <text evidence="5">Transcriptional repressor for the pyruvate dehydrogenase complex genes aceEF and lpd.</text>
</comment>
<dbReference type="STRING" id="1223802.SUTH_00702"/>
<dbReference type="Pfam" id="PF00392">
    <property type="entry name" value="GntR"/>
    <property type="match status" value="1"/>
</dbReference>
<dbReference type="KEGG" id="shd:SUTH_00702"/>
<feature type="domain" description="HTH gntR-type" evidence="7">
    <location>
        <begin position="4"/>
        <end position="72"/>
    </location>
</feature>
<evidence type="ECO:0000256" key="6">
    <source>
        <dbReference type="ARBA" id="ARBA00039592"/>
    </source>
</evidence>
<dbReference type="CDD" id="cd07377">
    <property type="entry name" value="WHTH_GntR"/>
    <property type="match status" value="1"/>
</dbReference>
<organism evidence="8 9">
    <name type="scientific">Sulfuritalea hydrogenivorans sk43H</name>
    <dbReference type="NCBI Taxonomy" id="1223802"/>
    <lineage>
        <taxon>Bacteria</taxon>
        <taxon>Pseudomonadati</taxon>
        <taxon>Pseudomonadota</taxon>
        <taxon>Betaproteobacteria</taxon>
        <taxon>Nitrosomonadales</taxon>
        <taxon>Sterolibacteriaceae</taxon>
        <taxon>Sulfuritalea</taxon>
    </lineage>
</organism>
<dbReference type="PROSITE" id="PS50949">
    <property type="entry name" value="HTH_GNTR"/>
    <property type="match status" value="1"/>
</dbReference>
<accession>W0SC62</accession>
<gene>
    <name evidence="8" type="ORF">SUTH_00702</name>
</gene>
<dbReference type="SMART" id="SM00345">
    <property type="entry name" value="HTH_GNTR"/>
    <property type="match status" value="1"/>
</dbReference>
<dbReference type="EMBL" id="AP012547">
    <property type="protein sequence ID" value="BAO28512.1"/>
    <property type="molecule type" value="Genomic_DNA"/>
</dbReference>
<dbReference type="Proteomes" id="UP000031637">
    <property type="component" value="Chromosome"/>
</dbReference>
<keyword evidence="1" id="KW-0678">Repressor</keyword>
<dbReference type="Gene3D" id="1.10.10.10">
    <property type="entry name" value="Winged helix-like DNA-binding domain superfamily/Winged helix DNA-binding domain"/>
    <property type="match status" value="1"/>
</dbReference>